<dbReference type="FunFam" id="1.10.10.820:FF:000001">
    <property type="entry name" value="Myosin heavy chain"/>
    <property type="match status" value="1"/>
</dbReference>
<dbReference type="InterPro" id="IPR001609">
    <property type="entry name" value="Myosin_head_motor_dom-like"/>
</dbReference>
<evidence type="ECO:0000256" key="9">
    <source>
        <dbReference type="SAM" id="MobiDB-lite"/>
    </source>
</evidence>
<evidence type="ECO:0000256" key="2">
    <source>
        <dbReference type="ARBA" id="ARBA00022741"/>
    </source>
</evidence>
<feature type="region of interest" description="Actin-binding" evidence="8">
    <location>
        <begin position="685"/>
        <end position="707"/>
    </location>
</feature>
<dbReference type="CDD" id="cd23767">
    <property type="entry name" value="IQCD"/>
    <property type="match status" value="1"/>
</dbReference>
<dbReference type="OrthoDB" id="6108017at2759"/>
<dbReference type="Gene3D" id="1.20.120.720">
    <property type="entry name" value="Myosin VI head, motor domain, U50 subdomain"/>
    <property type="match status" value="1"/>
</dbReference>
<evidence type="ECO:0000313" key="13">
    <source>
        <dbReference type="Proteomes" id="UP000078561"/>
    </source>
</evidence>
<gene>
    <name evidence="12" type="primary">ABSGL_14748.1 scaffold 14966</name>
</gene>
<keyword evidence="5 8" id="KW-0518">Myosin</keyword>
<sequence length="1624" mass="185191">MESPELSAHILQAIEVYTKGTKAWFEDEDDAWVSAQVVSNQVTDSHVKLVFQNDEQPERTHSSLFTFIIGQEHVFESTLRLLEQNNGATLPPLRNPPKLENIDDLTNLSHLNEPSVLNTIRIRYSQRNIYTYSGVVLIAANPFARVPLYEPDIIQQYSGRRRGELEPHLFAIAEDAYRCMIREKTNQTIVVSGESGAGKTVSAKYIMRYFATADDKDTVGKATKEGGAEMTEVEEQILGTYVSTNPIMEAFGNAKTTRNDNSSRFGKYIEIQFDKSCNIVGAKIRTYLLERSRLIFQPEIERNYHIFYQLCAGAPINERKELDLKDWTKFHYLNQSGTGVIPGVDDVEEFELTQHSLSLVGIAVQTQWQIFRLLAALLHIGNIEIGGRNDATLASDEPSLIIATNLLGVKPSDFKKWITRRQIVTRSESIVTNLNPTQASIVKDSVAKYIYASLFDWLVEIVNHSLSCQDEGLVATFIGVLDIYGFEHFKKNSFEQFCINYANEKLQQQASDSGCFDLIDWKFIEFSDNQRCIEMIEAKLGILSLLDEESRLPSGSDQGFCDKLYTNFSTTTYKNYFKKPRFSNKAFTVCHYAHEVEYDADGFMDKNKDTVPDEILTLLQHSTSSFLVDMLHTATEAANASAQSNRDSLSAAKPGTPKPGPLKRGPVGGGTSKKPTLGAIFKLSLISLMDTIGQTNVHYIRCIKPNEAKVAWVFEPNMVLAQLRACGVLETIRISCAGYPSRWTFDDFADRYYALVNSKYWDPHLNPDLNTLCSTILEKSIQDKDKYQVGLTKIFFRAGQLAYMEKLRADRWNECTVLLQKNMRRFITRIRYVRMKELALRLQRIARKKVALHNMQLIRQNNAVVVIQAHVRGFVARQQQNRRLNFVVNLQAASRGLLCRRTFIQFRENYAATQIQRLVRGWAVRKKINGERKFITKIQSSLRRRQAKKHLQQLRTEAKSASHLQQVSYKLESKVVELTQHLTQNKDEKEQLRIKATQLEAQVQSWTDKYTKMESKAKAMELSLVEATQIKVDYEKLQQRYDELQDSFDDSQQEIINRDQTIQQLKDEVEKHINEVAQLKLLPARLETDDSSNEDVAELKNQIAALKTQLSQSLKSPKRQNSVNSPYPRNLSPSRVGAGRGVSPERGGSSTPAGSAALRYQSPSRANPSATDSLATTSPSKVMYVEPEQMRPMSLDHKHLRDMETEGGDPEEAVRAILLDQALLEQEIFKGLIVDLKILPPNTHQLPAHQEVVFPAHNISLCVTQMWRFGYLVESERLLFTAMDTIQKHCLGFGGDETIEPCAYWLSNAHELLSLVYSTEQDLGREMHYTSMTGRRAVGWHDFEKLVATVKYELQCLEDNIYHHWLTELKKRLIKMAVPALIENQSLPGFIAPDNTRFFGKILAGSNQPEFTMDDLLNFLNRIYRTMKCYYVSFSVMEQVLTELLKLIGVATFNDLVMRRNYNSWKRAMQIQYNITRLEEWCKSHELADATLQLEHLMQAAKLLQMKKVSHDDIKTIYDVCWLLAPTQVQKLLQNYYVADYEDPISNDILRAVASKVSSGDANDILLLDNVSVDDSPYEVPEPEPVVATNYLPAFLDLQRLQRLMSLMTVIERPALRKDSSSLL</sequence>
<feature type="compositionally biased region" description="Polar residues" evidence="9">
    <location>
        <begin position="639"/>
        <end position="648"/>
    </location>
</feature>
<dbReference type="Pfam" id="PF00063">
    <property type="entry name" value="Myosin_head"/>
    <property type="match status" value="1"/>
</dbReference>
<reference evidence="12" key="1">
    <citation type="submission" date="2016-04" db="EMBL/GenBank/DDBJ databases">
        <authorList>
            <person name="Evans L.H."/>
            <person name="Alamgir A."/>
            <person name="Owens N."/>
            <person name="Weber N.D."/>
            <person name="Virtaneva K."/>
            <person name="Barbian K."/>
            <person name="Babar A."/>
            <person name="Rosenke K."/>
        </authorList>
    </citation>
    <scope>NUCLEOTIDE SEQUENCE [LARGE SCALE GENOMIC DNA]</scope>
    <source>
        <strain evidence="12">CBS 101.48</strain>
    </source>
</reference>
<evidence type="ECO:0000259" key="10">
    <source>
        <dbReference type="PROSITE" id="PS51126"/>
    </source>
</evidence>
<dbReference type="PANTHER" id="PTHR13140:SF706">
    <property type="entry name" value="DILUTE CLASS UNCONVENTIONAL MYOSIN, ISOFORM C"/>
    <property type="match status" value="1"/>
</dbReference>
<evidence type="ECO:0000256" key="3">
    <source>
        <dbReference type="ARBA" id="ARBA00022840"/>
    </source>
</evidence>
<protein>
    <recommendedName>
        <fullName evidence="14">Myosin motor domain-containing protein</fullName>
    </recommendedName>
</protein>
<dbReference type="SUPFAM" id="SSF52540">
    <property type="entry name" value="P-loop containing nucleoside triphosphate hydrolases"/>
    <property type="match status" value="2"/>
</dbReference>
<dbReference type="Gene3D" id="1.20.58.530">
    <property type="match status" value="1"/>
</dbReference>
<dbReference type="SMART" id="SM01132">
    <property type="entry name" value="DIL"/>
    <property type="match status" value="1"/>
</dbReference>
<dbReference type="InterPro" id="IPR046943">
    <property type="entry name" value="Fungal_Myo2/2A_CBD"/>
</dbReference>
<dbReference type="SUPFAM" id="SSF50084">
    <property type="entry name" value="Myosin S1 fragment, N-terminal domain"/>
    <property type="match status" value="1"/>
</dbReference>
<dbReference type="PANTHER" id="PTHR13140">
    <property type="entry name" value="MYOSIN"/>
    <property type="match status" value="1"/>
</dbReference>
<name>A0A168SWN5_ABSGL</name>
<dbReference type="SMART" id="SM00242">
    <property type="entry name" value="MYSc"/>
    <property type="match status" value="1"/>
</dbReference>
<dbReference type="PROSITE" id="PS50096">
    <property type="entry name" value="IQ"/>
    <property type="match status" value="4"/>
</dbReference>
<dbReference type="Pfam" id="PF00612">
    <property type="entry name" value="IQ"/>
    <property type="match status" value="2"/>
</dbReference>
<dbReference type="Gene3D" id="1.20.5.190">
    <property type="match status" value="2"/>
</dbReference>
<feature type="binding site" evidence="8">
    <location>
        <begin position="193"/>
        <end position="200"/>
    </location>
    <ligand>
        <name>ATP</name>
        <dbReference type="ChEBI" id="CHEBI:30616"/>
    </ligand>
</feature>
<dbReference type="GO" id="GO:0005737">
    <property type="term" value="C:cytoplasm"/>
    <property type="evidence" value="ECO:0007669"/>
    <property type="project" value="TreeGrafter"/>
</dbReference>
<dbReference type="Gene3D" id="1.10.10.820">
    <property type="match status" value="1"/>
</dbReference>
<evidence type="ECO:0000259" key="11">
    <source>
        <dbReference type="PROSITE" id="PS51456"/>
    </source>
</evidence>
<accession>A0A168SWN5</accession>
<dbReference type="CDD" id="cd01380">
    <property type="entry name" value="MYSc_Myo5"/>
    <property type="match status" value="1"/>
</dbReference>
<dbReference type="CDD" id="cd15480">
    <property type="entry name" value="fMyo2p_CBD"/>
    <property type="match status" value="1"/>
</dbReference>
<dbReference type="Gene3D" id="1.20.5.4820">
    <property type="match status" value="1"/>
</dbReference>
<keyword evidence="2 8" id="KW-0547">Nucleotide-binding</keyword>
<organism evidence="12">
    <name type="scientific">Absidia glauca</name>
    <name type="common">Pin mould</name>
    <dbReference type="NCBI Taxonomy" id="4829"/>
    <lineage>
        <taxon>Eukaryota</taxon>
        <taxon>Fungi</taxon>
        <taxon>Fungi incertae sedis</taxon>
        <taxon>Mucoromycota</taxon>
        <taxon>Mucoromycotina</taxon>
        <taxon>Mucoromycetes</taxon>
        <taxon>Mucorales</taxon>
        <taxon>Cunninghamellaceae</taxon>
        <taxon>Absidia</taxon>
    </lineage>
</organism>
<keyword evidence="4" id="KW-0175">Coiled coil</keyword>
<dbReference type="PROSITE" id="PS51126">
    <property type="entry name" value="DILUTE"/>
    <property type="match status" value="1"/>
</dbReference>
<evidence type="ECO:0000256" key="8">
    <source>
        <dbReference type="PROSITE-ProRule" id="PRU00782"/>
    </source>
</evidence>
<dbReference type="InterPro" id="IPR000048">
    <property type="entry name" value="IQ_motif_EF-hand-BS"/>
</dbReference>
<dbReference type="Pfam" id="PF01843">
    <property type="entry name" value="DIL"/>
    <property type="match status" value="1"/>
</dbReference>
<dbReference type="STRING" id="4829.A0A168SWN5"/>
<dbReference type="EMBL" id="LT554985">
    <property type="protein sequence ID" value="SAM09074.1"/>
    <property type="molecule type" value="Genomic_DNA"/>
</dbReference>
<evidence type="ECO:0000256" key="4">
    <source>
        <dbReference type="ARBA" id="ARBA00023054"/>
    </source>
</evidence>
<feature type="region of interest" description="Disordered" evidence="9">
    <location>
        <begin position="1110"/>
        <end position="1179"/>
    </location>
</feature>
<dbReference type="InParanoid" id="A0A168SWN5"/>
<comment type="similarity">
    <text evidence="1 8">Belongs to the TRAFAC class myosin-kinesin ATPase superfamily. Myosin family.</text>
</comment>
<dbReference type="InterPro" id="IPR036961">
    <property type="entry name" value="Kinesin_motor_dom_sf"/>
</dbReference>
<dbReference type="InterPro" id="IPR002710">
    <property type="entry name" value="Dilute_dom"/>
</dbReference>
<dbReference type="GO" id="GO:0005524">
    <property type="term" value="F:ATP binding"/>
    <property type="evidence" value="ECO:0007669"/>
    <property type="project" value="UniProtKB-UniRule"/>
</dbReference>
<keyword evidence="13" id="KW-1185">Reference proteome</keyword>
<dbReference type="FunCoup" id="A0A168SWN5">
    <property type="interactions" value="111"/>
</dbReference>
<dbReference type="GO" id="GO:0016459">
    <property type="term" value="C:myosin complex"/>
    <property type="evidence" value="ECO:0007669"/>
    <property type="project" value="UniProtKB-KW"/>
</dbReference>
<evidence type="ECO:0000256" key="6">
    <source>
        <dbReference type="ARBA" id="ARBA00023175"/>
    </source>
</evidence>
<evidence type="ECO:0008006" key="14">
    <source>
        <dbReference type="Google" id="ProtNLM"/>
    </source>
</evidence>
<keyword evidence="6 8" id="KW-0505">Motor protein</keyword>
<evidence type="ECO:0000256" key="7">
    <source>
        <dbReference type="ARBA" id="ARBA00023203"/>
    </source>
</evidence>
<dbReference type="PRINTS" id="PR00193">
    <property type="entry name" value="MYOSINHEAVY"/>
</dbReference>
<keyword evidence="7 8" id="KW-0009">Actin-binding</keyword>
<keyword evidence="3 8" id="KW-0067">ATP-binding</keyword>
<feature type="region of interest" description="Disordered" evidence="9">
    <location>
        <begin position="639"/>
        <end position="673"/>
    </location>
</feature>
<dbReference type="GO" id="GO:0016020">
    <property type="term" value="C:membrane"/>
    <property type="evidence" value="ECO:0007669"/>
    <property type="project" value="TreeGrafter"/>
</dbReference>
<dbReference type="SMART" id="SM00015">
    <property type="entry name" value="IQ"/>
    <property type="match status" value="5"/>
</dbReference>
<dbReference type="GO" id="GO:0051015">
    <property type="term" value="F:actin filament binding"/>
    <property type="evidence" value="ECO:0007669"/>
    <property type="project" value="TreeGrafter"/>
</dbReference>
<dbReference type="Gene3D" id="3.40.850.10">
    <property type="entry name" value="Kinesin motor domain"/>
    <property type="match status" value="1"/>
</dbReference>
<evidence type="ECO:0000256" key="5">
    <source>
        <dbReference type="ARBA" id="ARBA00023123"/>
    </source>
</evidence>
<dbReference type="GO" id="GO:0007015">
    <property type="term" value="P:actin filament organization"/>
    <property type="evidence" value="ECO:0007669"/>
    <property type="project" value="TreeGrafter"/>
</dbReference>
<dbReference type="Proteomes" id="UP000078561">
    <property type="component" value="Unassembled WGS sequence"/>
</dbReference>
<feature type="domain" description="Myosin motor" evidence="11">
    <location>
        <begin position="100"/>
        <end position="809"/>
    </location>
</feature>
<dbReference type="InterPro" id="IPR027417">
    <property type="entry name" value="P-loop_NTPase"/>
</dbReference>
<evidence type="ECO:0000313" key="12">
    <source>
        <dbReference type="EMBL" id="SAM09074.1"/>
    </source>
</evidence>
<feature type="domain" description="Dilute" evidence="10">
    <location>
        <begin position="1276"/>
        <end position="1559"/>
    </location>
</feature>
<proteinExistence type="inferred from homology"/>
<dbReference type="GO" id="GO:0000146">
    <property type="term" value="F:microfilament motor activity"/>
    <property type="evidence" value="ECO:0007669"/>
    <property type="project" value="TreeGrafter"/>
</dbReference>
<evidence type="ECO:0000256" key="1">
    <source>
        <dbReference type="ARBA" id="ARBA00008314"/>
    </source>
</evidence>
<feature type="compositionally biased region" description="Polar residues" evidence="9">
    <location>
        <begin position="1161"/>
        <end position="1179"/>
    </location>
</feature>
<dbReference type="InterPro" id="IPR036103">
    <property type="entry name" value="MYSc_Myo5"/>
</dbReference>
<dbReference type="PROSITE" id="PS51456">
    <property type="entry name" value="MYOSIN_MOTOR"/>
    <property type="match status" value="1"/>
</dbReference>
<feature type="compositionally biased region" description="Polar residues" evidence="9">
    <location>
        <begin position="1110"/>
        <end position="1133"/>
    </location>
</feature>